<evidence type="ECO:0000256" key="5">
    <source>
        <dbReference type="SAM" id="MobiDB-lite"/>
    </source>
</evidence>
<evidence type="ECO:0000256" key="6">
    <source>
        <dbReference type="SAM" id="Phobius"/>
    </source>
</evidence>
<name>A0AAD7X968_9APHY</name>
<dbReference type="PANTHER" id="PTHR12883:SF0">
    <property type="entry name" value="PAT COMPLEX SUBUNIT CCDC47"/>
    <property type="match status" value="1"/>
</dbReference>
<dbReference type="EMBL" id="JAPEVG010000125">
    <property type="protein sequence ID" value="KAJ8481941.1"/>
    <property type="molecule type" value="Genomic_DNA"/>
</dbReference>
<reference evidence="7" key="1">
    <citation type="submission" date="2022-11" db="EMBL/GenBank/DDBJ databases">
        <title>Genome Sequence of Cubamyces cubensis.</title>
        <authorList>
            <person name="Buettner E."/>
        </authorList>
    </citation>
    <scope>NUCLEOTIDE SEQUENCE</scope>
    <source>
        <strain evidence="7">MPL-01</strain>
    </source>
</reference>
<keyword evidence="2 6" id="KW-0812">Transmembrane</keyword>
<organism evidence="7 8">
    <name type="scientific">Trametes cubensis</name>
    <dbReference type="NCBI Taxonomy" id="1111947"/>
    <lineage>
        <taxon>Eukaryota</taxon>
        <taxon>Fungi</taxon>
        <taxon>Dikarya</taxon>
        <taxon>Basidiomycota</taxon>
        <taxon>Agaricomycotina</taxon>
        <taxon>Agaricomycetes</taxon>
        <taxon>Polyporales</taxon>
        <taxon>Polyporaceae</taxon>
        <taxon>Trametes</taxon>
    </lineage>
</organism>
<dbReference type="PANTHER" id="PTHR12883">
    <property type="entry name" value="ADIPOCYTE-SPECIFIC PROTEIN 4-RELATED"/>
    <property type="match status" value="1"/>
</dbReference>
<evidence type="ECO:0000256" key="2">
    <source>
        <dbReference type="ARBA" id="ARBA00022692"/>
    </source>
</evidence>
<accession>A0AAD7X968</accession>
<feature type="region of interest" description="Disordered" evidence="5">
    <location>
        <begin position="334"/>
        <end position="388"/>
    </location>
</feature>
<protein>
    <recommendedName>
        <fullName evidence="9">DUF1682-domain-containing protein</fullName>
    </recommendedName>
</protein>
<dbReference type="AlphaFoldDB" id="A0AAD7X968"/>
<evidence type="ECO:0000313" key="8">
    <source>
        <dbReference type="Proteomes" id="UP001215151"/>
    </source>
</evidence>
<dbReference type="GO" id="GO:0016020">
    <property type="term" value="C:membrane"/>
    <property type="evidence" value="ECO:0007669"/>
    <property type="project" value="UniProtKB-SubCell"/>
</dbReference>
<evidence type="ECO:0000256" key="3">
    <source>
        <dbReference type="ARBA" id="ARBA00022989"/>
    </source>
</evidence>
<keyword evidence="3 6" id="KW-1133">Transmembrane helix</keyword>
<dbReference type="GO" id="GO:0005783">
    <property type="term" value="C:endoplasmic reticulum"/>
    <property type="evidence" value="ECO:0007669"/>
    <property type="project" value="InterPro"/>
</dbReference>
<feature type="compositionally biased region" description="Basic residues" evidence="5">
    <location>
        <begin position="375"/>
        <end position="388"/>
    </location>
</feature>
<evidence type="ECO:0000313" key="7">
    <source>
        <dbReference type="EMBL" id="KAJ8481941.1"/>
    </source>
</evidence>
<evidence type="ECO:0000256" key="4">
    <source>
        <dbReference type="ARBA" id="ARBA00023136"/>
    </source>
</evidence>
<dbReference type="GO" id="GO:0032469">
    <property type="term" value="P:endoplasmic reticulum calcium ion homeostasis"/>
    <property type="evidence" value="ECO:0007669"/>
    <property type="project" value="InterPro"/>
</dbReference>
<keyword evidence="4 6" id="KW-0472">Membrane</keyword>
<dbReference type="InterPro" id="IPR012879">
    <property type="entry name" value="CCDC47"/>
</dbReference>
<dbReference type="Pfam" id="PF07946">
    <property type="entry name" value="CCDC47"/>
    <property type="match status" value="1"/>
</dbReference>
<dbReference type="Proteomes" id="UP001215151">
    <property type="component" value="Unassembled WGS sequence"/>
</dbReference>
<feature type="compositionally biased region" description="Basic and acidic residues" evidence="5">
    <location>
        <begin position="334"/>
        <end position="374"/>
    </location>
</feature>
<feature type="transmembrane region" description="Helical" evidence="6">
    <location>
        <begin position="42"/>
        <end position="58"/>
    </location>
</feature>
<gene>
    <name evidence="7" type="ORF">ONZ51_g5652</name>
</gene>
<sequence>MAFLSVAKFLTPPMPNVTADYDGFELKWKFITFRPAYFKNEVYFIAAALLYVAFYFFGKKANESRAHKWYVPLPCYVDTSELNARRFEAHKQLYQSQFSKPTHTEGLSQDGNSDFFVYSTGRRALASLHTTFTLRPRHDLFQYLFQVVRGLIELDYNAYDEVELEFTFREPVGKDGAVPECVWAVVAKDELKKIRDARWDLTFTKTTDSPALPASLAVMSEFADITTNLLKPYGGFSLTSVLSSPAIQPYFRSLSLTDQPRTRPSHPLSPSERSKRLILTLALPPPSEASATAPLVAAAFQLVDIIAGEGKQIPGTARGGLRARRCDREIREEAVREKREEAEEQKAAARKKAQEERLSKLSAAEQKKALEREKKRMMRKTQGKVKMR</sequence>
<dbReference type="GO" id="GO:0005509">
    <property type="term" value="F:calcium ion binding"/>
    <property type="evidence" value="ECO:0007669"/>
    <property type="project" value="InterPro"/>
</dbReference>
<proteinExistence type="predicted"/>
<evidence type="ECO:0000256" key="1">
    <source>
        <dbReference type="ARBA" id="ARBA00004167"/>
    </source>
</evidence>
<keyword evidence="8" id="KW-1185">Reference proteome</keyword>
<evidence type="ECO:0008006" key="9">
    <source>
        <dbReference type="Google" id="ProtNLM"/>
    </source>
</evidence>
<comment type="caution">
    <text evidence="7">The sequence shown here is derived from an EMBL/GenBank/DDBJ whole genome shotgun (WGS) entry which is preliminary data.</text>
</comment>
<comment type="subcellular location">
    <subcellularLocation>
        <location evidence="1">Membrane</location>
        <topology evidence="1">Single-pass membrane protein</topology>
    </subcellularLocation>
</comment>